<organism evidence="1 3">
    <name type="scientific">Modicisalibacter xianhensis</name>
    <dbReference type="NCBI Taxonomy" id="442341"/>
    <lineage>
        <taxon>Bacteria</taxon>
        <taxon>Pseudomonadati</taxon>
        <taxon>Pseudomonadota</taxon>
        <taxon>Gammaproteobacteria</taxon>
        <taxon>Oceanospirillales</taxon>
        <taxon>Halomonadaceae</taxon>
        <taxon>Modicisalibacter</taxon>
    </lineage>
</organism>
<name>A0A1I2YTA1_9GAMM</name>
<dbReference type="Proteomes" id="UP000199040">
    <property type="component" value="Unassembled WGS sequence"/>
</dbReference>
<evidence type="ECO:0000313" key="2">
    <source>
        <dbReference type="EMBL" id="TDX31563.1"/>
    </source>
</evidence>
<evidence type="ECO:0000313" key="1">
    <source>
        <dbReference type="EMBL" id="SFH28868.1"/>
    </source>
</evidence>
<protein>
    <submittedName>
        <fullName evidence="1">Uncharacterized protein</fullName>
    </submittedName>
</protein>
<proteinExistence type="predicted"/>
<keyword evidence="3" id="KW-1185">Reference proteome</keyword>
<reference evidence="2 4" key="2">
    <citation type="submission" date="2019-03" db="EMBL/GenBank/DDBJ databases">
        <title>Freshwater and sediment microbial communities from various areas in North America, analyzing microbe dynamics in response to fracking.</title>
        <authorList>
            <person name="Lamendella R."/>
        </authorList>
    </citation>
    <scope>NUCLEOTIDE SEQUENCE [LARGE SCALE GENOMIC DNA]</scope>
    <source>
        <strain evidence="2 4">6_TX</strain>
    </source>
</reference>
<dbReference type="EMBL" id="FOPY01000002">
    <property type="protein sequence ID" value="SFH28868.1"/>
    <property type="molecule type" value="Genomic_DNA"/>
</dbReference>
<sequence length="74" mass="8354">MSITDELKAAITEHRLAERRYPEAITVTPVKMAELMQHSLEQAKTTMADTNPNLFMGVEIQVDADQDDPIVVQR</sequence>
<dbReference type="EMBL" id="SOEC01000003">
    <property type="protein sequence ID" value="TDX31563.1"/>
    <property type="molecule type" value="Genomic_DNA"/>
</dbReference>
<gene>
    <name evidence="2" type="ORF">DFO67_103161</name>
    <name evidence="1" type="ORF">SAMN04487959_102144</name>
</gene>
<dbReference type="RefSeq" id="WP_092843329.1">
    <property type="nucleotide sequence ID" value="NZ_FOPY01000002.1"/>
</dbReference>
<evidence type="ECO:0000313" key="3">
    <source>
        <dbReference type="Proteomes" id="UP000199040"/>
    </source>
</evidence>
<dbReference type="OrthoDB" id="9879026at2"/>
<dbReference type="Proteomes" id="UP000294489">
    <property type="component" value="Unassembled WGS sequence"/>
</dbReference>
<accession>A0A1I2YTA1</accession>
<dbReference type="AlphaFoldDB" id="A0A1I2YTA1"/>
<reference evidence="1 3" key="1">
    <citation type="submission" date="2016-10" db="EMBL/GenBank/DDBJ databases">
        <authorList>
            <person name="de Groot N.N."/>
        </authorList>
    </citation>
    <scope>NUCLEOTIDE SEQUENCE [LARGE SCALE GENOMIC DNA]</scope>
    <source>
        <strain evidence="1 3">CGMCC 1.6848</strain>
    </source>
</reference>
<evidence type="ECO:0000313" key="4">
    <source>
        <dbReference type="Proteomes" id="UP000294489"/>
    </source>
</evidence>